<sequence>MGLEQIFSLEVMLTVVACVTAAAGTVVYLVPRPAAQNPSAAASPVHDTVFLFDGDELIDGSASAFDAAEIPELPTSWSSLRADLEQACPDFPETPAGLQDRERLFCATPAGPVEIERLGNVTRVALPAAALRPAHRPAGDTGLAVAPYPAWRVDMGGTVIWHNAAYKALVTRIRGRHVDLSRPIFPPVDRVGRKVRLSLDQPERVAGRKLWFDVTAVPQEDETLFFATDVNAVVEAEAAQRNFVQTLAKTFAQLSIGLAIFDRNRQLALFNPALVDLTALPADFLSARPTLFDFFDRLRDCRMMPEPRDYRSWRRQMAELDAAASDGKYQETWTLPSGAVYSISGRPHPDGAVAFMFENITAEVTLTRRFRADLEMGQAVLDQLDDAIAVFSAEGILAITNRGFRRLWDIDPDQTLRQTTIIDATKVWQEHSLPTPVWGELQDFVMQSDNRADWRAEIRMRDGRSVTCHVQPIQDGATMVRFGLSERSAARALQALPAPSTA</sequence>
<dbReference type="InterPro" id="IPR035965">
    <property type="entry name" value="PAS-like_dom_sf"/>
</dbReference>
<proteinExistence type="predicted"/>
<evidence type="ECO:0000256" key="1">
    <source>
        <dbReference type="SAM" id="Phobius"/>
    </source>
</evidence>
<gene>
    <name evidence="2" type="ORF">SAMN05421751_106187</name>
</gene>
<dbReference type="Gene3D" id="3.30.450.20">
    <property type="entry name" value="PAS domain"/>
    <property type="match status" value="1"/>
</dbReference>
<keyword evidence="3" id="KW-1185">Reference proteome</keyword>
<dbReference type="Pfam" id="PF12860">
    <property type="entry name" value="PAS_7"/>
    <property type="match status" value="1"/>
</dbReference>
<keyword evidence="1" id="KW-0472">Membrane</keyword>
<accession>A0A1H5VT55</accession>
<name>A0A1H5VT55_9RHOB</name>
<evidence type="ECO:0000313" key="3">
    <source>
        <dbReference type="Proteomes" id="UP000236742"/>
    </source>
</evidence>
<organism evidence="2 3">
    <name type="scientific">Jhaorihella thermophila</name>
    <dbReference type="NCBI Taxonomy" id="488547"/>
    <lineage>
        <taxon>Bacteria</taxon>
        <taxon>Pseudomonadati</taxon>
        <taxon>Pseudomonadota</taxon>
        <taxon>Alphaproteobacteria</taxon>
        <taxon>Rhodobacterales</taxon>
        <taxon>Paracoccaceae</taxon>
        <taxon>Jhaorihella</taxon>
    </lineage>
</organism>
<dbReference type="Proteomes" id="UP000236742">
    <property type="component" value="Unassembled WGS sequence"/>
</dbReference>
<dbReference type="AlphaFoldDB" id="A0A1H5VT55"/>
<evidence type="ECO:0000313" key="2">
    <source>
        <dbReference type="EMBL" id="SEF89717.1"/>
    </source>
</evidence>
<reference evidence="2 3" key="1">
    <citation type="submission" date="2016-10" db="EMBL/GenBank/DDBJ databases">
        <authorList>
            <person name="de Groot N.N."/>
        </authorList>
    </citation>
    <scope>NUCLEOTIDE SEQUENCE [LARGE SCALE GENOMIC DNA]</scope>
    <source>
        <strain evidence="2 3">DSM 23413</strain>
    </source>
</reference>
<protein>
    <submittedName>
        <fullName evidence="2">PAS fold</fullName>
    </submittedName>
</protein>
<keyword evidence="1" id="KW-0812">Transmembrane</keyword>
<keyword evidence="1" id="KW-1133">Transmembrane helix</keyword>
<dbReference type="EMBL" id="FNVD01000006">
    <property type="protein sequence ID" value="SEF89717.1"/>
    <property type="molecule type" value="Genomic_DNA"/>
</dbReference>
<feature type="transmembrane region" description="Helical" evidence="1">
    <location>
        <begin position="7"/>
        <end position="30"/>
    </location>
</feature>
<dbReference type="SUPFAM" id="SSF55785">
    <property type="entry name" value="PYP-like sensor domain (PAS domain)"/>
    <property type="match status" value="2"/>
</dbReference>